<dbReference type="Pfam" id="PF13516">
    <property type="entry name" value="LRR_6"/>
    <property type="match status" value="7"/>
</dbReference>
<evidence type="ECO:0008006" key="4">
    <source>
        <dbReference type="Google" id="ProtNLM"/>
    </source>
</evidence>
<reference evidence="2 3" key="1">
    <citation type="submission" date="2018-08" db="EMBL/GenBank/DDBJ databases">
        <title>Aphanomyces genome sequencing and annotation.</title>
        <authorList>
            <person name="Minardi D."/>
            <person name="Oidtmann B."/>
            <person name="Van Der Giezen M."/>
            <person name="Studholme D.J."/>
        </authorList>
    </citation>
    <scope>NUCLEOTIDE SEQUENCE [LARGE SCALE GENOMIC DNA]</scope>
    <source>
        <strain evidence="2 3">Sv</strain>
    </source>
</reference>
<dbReference type="InterPro" id="IPR001611">
    <property type="entry name" value="Leu-rich_rpt"/>
</dbReference>
<dbReference type="InterPro" id="IPR032675">
    <property type="entry name" value="LRR_dom_sf"/>
</dbReference>
<dbReference type="Proteomes" id="UP000285712">
    <property type="component" value="Unassembled WGS sequence"/>
</dbReference>
<dbReference type="PANTHER" id="PTHR24114">
    <property type="entry name" value="LEUCINE RICH REPEAT FAMILY PROTEIN"/>
    <property type="match status" value="1"/>
</dbReference>
<dbReference type="VEuPathDB" id="FungiDB:H257_05848"/>
<accession>A0A418CJS1</accession>
<dbReference type="EMBL" id="QUTG01008256">
    <property type="protein sequence ID" value="RHY81191.1"/>
    <property type="molecule type" value="Genomic_DNA"/>
</dbReference>
<dbReference type="SMART" id="SM00698">
    <property type="entry name" value="MORN"/>
    <property type="match status" value="3"/>
</dbReference>
<evidence type="ECO:0000313" key="3">
    <source>
        <dbReference type="Proteomes" id="UP000285712"/>
    </source>
</evidence>
<dbReference type="PANTHER" id="PTHR24114:SF2">
    <property type="entry name" value="F-BOX DOMAIN-CONTAINING PROTEIN-RELATED"/>
    <property type="match status" value="1"/>
</dbReference>
<dbReference type="InterPro" id="IPR052394">
    <property type="entry name" value="LRR-containing"/>
</dbReference>
<dbReference type="Gene3D" id="2.20.110.10">
    <property type="entry name" value="Histone H3 K4-specific methyltransferase SET7/9 N-terminal domain"/>
    <property type="match status" value="2"/>
</dbReference>
<dbReference type="Gene3D" id="3.80.10.10">
    <property type="entry name" value="Ribonuclease Inhibitor"/>
    <property type="match status" value="6"/>
</dbReference>
<comment type="caution">
    <text evidence="2">The sequence shown here is derived from an EMBL/GenBank/DDBJ whole genome shotgun (WGS) entry which is preliminary data.</text>
</comment>
<dbReference type="InterPro" id="IPR003409">
    <property type="entry name" value="MORN"/>
</dbReference>
<gene>
    <name evidence="2" type="ORF">DYB35_002928</name>
</gene>
<dbReference type="SMART" id="SM00368">
    <property type="entry name" value="LRR_RI"/>
    <property type="match status" value="13"/>
</dbReference>
<protein>
    <recommendedName>
        <fullName evidence="4">MORN repeat-containing protein 5</fullName>
    </recommendedName>
</protein>
<keyword evidence="1" id="KW-0677">Repeat</keyword>
<sequence>MYFHAGGHYAGQYVAGKRDGVGVYSFPDGSRYEGEFKRDQRDGHGVYMVPVGEKYRGCWQDNAQHGLGEWTEWNGAVVRGEFKQNDFVGPVESSIQSCMDSVNLASRTQQRAVVAERVARVVERLAYAQDNMSIDGVYIKDEATFESYSQDTTVRQRAYTIAWQREFERMETTTQDGKTEEATLGERQKQLHATIQVRRQELARYSMFWDIVADKERELADAKRVLASIETQVRLEEAVDQRTRDTATSDTQHTGNHPRKTVEFVIVVALTPPTDDEALRAELAVQLPSSPPEIGFQDHMRLGVRWSKQVKLLRSNCLKSPKTLTMRRVKLPSWKLVATLGVAYNMTLVTLDVEGAGMDVACAKVLFQVCRTNRSILRLNAAHNAVGDDAVYALAAMVHTNTSLTQLILHHNAITSKGMKVLSHALQDNQDSMIFGLDLSFNPLGEDSTDALSACLQVNESLTSLNLAGCCVHEAGLLASLRRNYTLTALHLQSEDVSEQNQSGRLRRDRLNRSHAPPIMDALRRSTCALETCNLTGVQLPVGKFRASRWVKMAHTRLNELDGMILSLDLSSNALRSESVLAIVTAIVDCPTLESVDVHDNDVSDVVGEALGLALVHNNTLQTICVATSHLDVQQLRGNSDTADEITYAKDQFTHPLDNWIVTVLFGVNRRTTILNELHVPPESASLDMCHLTLAVYEAVYICTRIRHHVRLANLLINSSNLTYYAGIRLADALRNHPILLSVSLEHNNLHQLGGKAIAECMEHNRSITLLNLSWNNLDDVGVLPFATSLRANRCLKRLDLRGNAIGATGIAAISTGLAGNACLEELYLRWNDIGTNAARALAAALCINKTLAVLDIDRHHMETDGAVAMAGMLRVNKSLTSLSMKGDLMVYPGSSVGVVGAEQLALALGESNHSLRYLVLAESKIHAEGCEHLAKIVATSRLTVLDLSYAEMDGETSLVLFSQLAHNTALVELHLAHNTVGADGIKGCVRSLCVNKSLRHLDLSFNHVTEEGMLLVEAQAKNFSLLRLNVLGNRVTDGTRGRLMAMSLFVVEI</sequence>
<evidence type="ECO:0000256" key="1">
    <source>
        <dbReference type="ARBA" id="ARBA00022737"/>
    </source>
</evidence>
<dbReference type="SUPFAM" id="SSF52047">
    <property type="entry name" value="RNI-like"/>
    <property type="match status" value="3"/>
</dbReference>
<evidence type="ECO:0000313" key="2">
    <source>
        <dbReference type="EMBL" id="RHY81191.1"/>
    </source>
</evidence>
<dbReference type="SUPFAM" id="SSF82185">
    <property type="entry name" value="Histone H3 K4-specific methyltransferase SET7/9 N-terminal domain"/>
    <property type="match status" value="1"/>
</dbReference>
<proteinExistence type="predicted"/>
<dbReference type="VEuPathDB" id="FungiDB:H257_05849"/>
<name>A0A418CJS1_APHAT</name>
<dbReference type="AlphaFoldDB" id="A0A418CJS1"/>
<dbReference type="Pfam" id="PF02493">
    <property type="entry name" value="MORN"/>
    <property type="match status" value="3"/>
</dbReference>
<organism evidence="2 3">
    <name type="scientific">Aphanomyces astaci</name>
    <name type="common">Crayfish plague agent</name>
    <dbReference type="NCBI Taxonomy" id="112090"/>
    <lineage>
        <taxon>Eukaryota</taxon>
        <taxon>Sar</taxon>
        <taxon>Stramenopiles</taxon>
        <taxon>Oomycota</taxon>
        <taxon>Saprolegniomycetes</taxon>
        <taxon>Saprolegniales</taxon>
        <taxon>Verrucalvaceae</taxon>
        <taxon>Aphanomyces</taxon>
    </lineage>
</organism>